<gene>
    <name evidence="1" type="ORF">ACFFJK_08320</name>
</gene>
<dbReference type="EMBL" id="JBHLWP010000009">
    <property type="protein sequence ID" value="MFC0251890.1"/>
    <property type="molecule type" value="Genomic_DNA"/>
</dbReference>
<reference evidence="1 2" key="1">
    <citation type="submission" date="2024-09" db="EMBL/GenBank/DDBJ databases">
        <authorList>
            <person name="Sun Q."/>
            <person name="Mori K."/>
        </authorList>
    </citation>
    <scope>NUCLEOTIDE SEQUENCE [LARGE SCALE GENOMIC DNA]</scope>
    <source>
        <strain evidence="1 2">CCM 7792</strain>
    </source>
</reference>
<accession>A0ABV6FEE0</accession>
<comment type="caution">
    <text evidence="1">The sequence shown here is derived from an EMBL/GenBank/DDBJ whole genome shotgun (WGS) entry which is preliminary data.</text>
</comment>
<sequence>MAERRTGTMPSGRKRALAAAAVVAGLLAVSSYASPYWRLYQLRTAVAERDAAKVAQHVDFPALRESVKAELVAQLGAGSLVPQARDNPFAAFGKAMALAVIDPVVDAVVSPAGVTAMLEAGEVRIRREPDPAPAPGRASTDGEGDKVRYDLAYRSWDRVAMTREGGGSGAFILHRHGLWSWKLGGIELPRD</sequence>
<protein>
    <submittedName>
        <fullName evidence="1">DUF2939 domain-containing protein</fullName>
    </submittedName>
</protein>
<dbReference type="InterPro" id="IPR021330">
    <property type="entry name" value="DUF2939"/>
</dbReference>
<dbReference type="Pfam" id="PF11159">
    <property type="entry name" value="DUF2939"/>
    <property type="match status" value="1"/>
</dbReference>
<evidence type="ECO:0000313" key="2">
    <source>
        <dbReference type="Proteomes" id="UP001589773"/>
    </source>
</evidence>
<keyword evidence="2" id="KW-1185">Reference proteome</keyword>
<dbReference type="Proteomes" id="UP001589773">
    <property type="component" value="Unassembled WGS sequence"/>
</dbReference>
<organism evidence="1 2">
    <name type="scientific">Massilia consociata</name>
    <dbReference type="NCBI Taxonomy" id="760117"/>
    <lineage>
        <taxon>Bacteria</taxon>
        <taxon>Pseudomonadati</taxon>
        <taxon>Pseudomonadota</taxon>
        <taxon>Betaproteobacteria</taxon>
        <taxon>Burkholderiales</taxon>
        <taxon>Oxalobacteraceae</taxon>
        <taxon>Telluria group</taxon>
        <taxon>Massilia</taxon>
    </lineage>
</organism>
<evidence type="ECO:0000313" key="1">
    <source>
        <dbReference type="EMBL" id="MFC0251890.1"/>
    </source>
</evidence>
<name>A0ABV6FEE0_9BURK</name>
<proteinExistence type="predicted"/>